<dbReference type="InterPro" id="IPR013589">
    <property type="entry name" value="Bac_transglu_N"/>
</dbReference>
<comment type="caution">
    <text evidence="2">The sequence shown here is derived from an EMBL/GenBank/DDBJ whole genome shotgun (WGS) entry which is preliminary data.</text>
</comment>
<dbReference type="Pfam" id="PF08379">
    <property type="entry name" value="Bact_transglu_N"/>
    <property type="match status" value="1"/>
</dbReference>
<accession>A0A934NBX8</accession>
<evidence type="ECO:0000313" key="3">
    <source>
        <dbReference type="Proteomes" id="UP000612893"/>
    </source>
</evidence>
<name>A0A934NBX8_9BACT</name>
<dbReference type="InterPro" id="IPR002931">
    <property type="entry name" value="Transglutaminase-like"/>
</dbReference>
<gene>
    <name evidence="2" type="ORF">JF922_25785</name>
</gene>
<dbReference type="Gene3D" id="3.10.620.30">
    <property type="match status" value="1"/>
</dbReference>
<dbReference type="SUPFAM" id="SSF54001">
    <property type="entry name" value="Cysteine proteinases"/>
    <property type="match status" value="1"/>
</dbReference>
<keyword evidence="3" id="KW-1185">Reference proteome</keyword>
<dbReference type="EMBL" id="JAEKNR010000246">
    <property type="protein sequence ID" value="MBJ7601473.1"/>
    <property type="molecule type" value="Genomic_DNA"/>
</dbReference>
<evidence type="ECO:0000313" key="2">
    <source>
        <dbReference type="EMBL" id="MBJ7601473.1"/>
    </source>
</evidence>
<dbReference type="PANTHER" id="PTHR33490">
    <property type="entry name" value="BLR5614 PROTEIN-RELATED"/>
    <property type="match status" value="1"/>
</dbReference>
<reference evidence="2" key="1">
    <citation type="submission" date="2020-10" db="EMBL/GenBank/DDBJ databases">
        <title>Ca. Dormibacterota MAGs.</title>
        <authorList>
            <person name="Montgomery K."/>
        </authorList>
    </citation>
    <scope>NUCLEOTIDE SEQUENCE [LARGE SCALE GENOMIC DNA]</scope>
    <source>
        <strain evidence="2">SC8812_S17_10</strain>
    </source>
</reference>
<protein>
    <submittedName>
        <fullName evidence="2">Transglutaminase family protein</fullName>
    </submittedName>
</protein>
<dbReference type="InterPro" id="IPR038765">
    <property type="entry name" value="Papain-like_cys_pep_sf"/>
</dbReference>
<evidence type="ECO:0000259" key="1">
    <source>
        <dbReference type="SMART" id="SM00460"/>
    </source>
</evidence>
<organism evidence="2 3">
    <name type="scientific">Candidatus Nephthysia bennettiae</name>
    <dbReference type="NCBI Taxonomy" id="3127016"/>
    <lineage>
        <taxon>Bacteria</taxon>
        <taxon>Bacillati</taxon>
        <taxon>Candidatus Dormiibacterota</taxon>
        <taxon>Candidatus Dormibacteria</taxon>
        <taxon>Candidatus Dormibacterales</taxon>
        <taxon>Candidatus Dormibacteraceae</taxon>
        <taxon>Candidatus Nephthysia</taxon>
    </lineage>
</organism>
<dbReference type="Pfam" id="PF01841">
    <property type="entry name" value="Transglut_core"/>
    <property type="match status" value="1"/>
</dbReference>
<sequence length="268" mass="29797">MRLQVTHVTSYRYSAPISETHMEVRLRPSDGMGQRLVSFQLELFPEAPLREYVDGFGNHVHHFDHLPEHDRVELISRSVVETGRSRAAADGDRPDDLLLFRPPVVDGPGVRRLAERHRPRDLDSAAAVETALDRLTVAISRDFEYRPLSTTVTTAVDEVLRLRTGVCQDFAHLFIAVARAMGVPTRYVSGYVHSGGDLPTIGASHAWAEAWLPGRGWIGYDATHPIRAGENHVRVAVGRDYRDAAPTRGVYVGAARGQLDVRVEVQPL</sequence>
<dbReference type="PANTHER" id="PTHR33490:SF6">
    <property type="entry name" value="SLL1049 PROTEIN"/>
    <property type="match status" value="1"/>
</dbReference>
<feature type="domain" description="Transglutaminase-like" evidence="1">
    <location>
        <begin position="159"/>
        <end position="224"/>
    </location>
</feature>
<dbReference type="RefSeq" id="WP_338205717.1">
    <property type="nucleotide sequence ID" value="NZ_JAEKNR010000246.1"/>
</dbReference>
<dbReference type="AlphaFoldDB" id="A0A934NBX8"/>
<proteinExistence type="predicted"/>
<dbReference type="SMART" id="SM00460">
    <property type="entry name" value="TGc"/>
    <property type="match status" value="1"/>
</dbReference>
<dbReference type="Proteomes" id="UP000612893">
    <property type="component" value="Unassembled WGS sequence"/>
</dbReference>